<evidence type="ECO:0000313" key="1">
    <source>
        <dbReference type="EMBL" id="JAH15011.1"/>
    </source>
</evidence>
<reference evidence="1" key="2">
    <citation type="journal article" date="2015" name="Fish Shellfish Immunol.">
        <title>Early steps in the European eel (Anguilla anguilla)-Vibrio vulnificus interaction in the gills: Role of the RtxA13 toxin.</title>
        <authorList>
            <person name="Callol A."/>
            <person name="Pajuelo D."/>
            <person name="Ebbesson L."/>
            <person name="Teles M."/>
            <person name="MacKenzie S."/>
            <person name="Amaro C."/>
        </authorList>
    </citation>
    <scope>NUCLEOTIDE SEQUENCE</scope>
</reference>
<dbReference type="AlphaFoldDB" id="A0A0E9QDR1"/>
<accession>A0A0E9QDR1</accession>
<name>A0A0E9QDR1_ANGAN</name>
<sequence>MSRWLHMFISCSSLGSASFPSIFCLPSSLV</sequence>
<organism evidence="1">
    <name type="scientific">Anguilla anguilla</name>
    <name type="common">European freshwater eel</name>
    <name type="synonym">Muraena anguilla</name>
    <dbReference type="NCBI Taxonomy" id="7936"/>
    <lineage>
        <taxon>Eukaryota</taxon>
        <taxon>Metazoa</taxon>
        <taxon>Chordata</taxon>
        <taxon>Craniata</taxon>
        <taxon>Vertebrata</taxon>
        <taxon>Euteleostomi</taxon>
        <taxon>Actinopterygii</taxon>
        <taxon>Neopterygii</taxon>
        <taxon>Teleostei</taxon>
        <taxon>Anguilliformes</taxon>
        <taxon>Anguillidae</taxon>
        <taxon>Anguilla</taxon>
    </lineage>
</organism>
<reference evidence="1" key="1">
    <citation type="submission" date="2014-11" db="EMBL/GenBank/DDBJ databases">
        <authorList>
            <person name="Amaro Gonzalez C."/>
        </authorList>
    </citation>
    <scope>NUCLEOTIDE SEQUENCE</scope>
</reference>
<proteinExistence type="predicted"/>
<protein>
    <submittedName>
        <fullName evidence="1">Uncharacterized protein</fullName>
    </submittedName>
</protein>
<dbReference type="EMBL" id="GBXM01093566">
    <property type="protein sequence ID" value="JAH15011.1"/>
    <property type="molecule type" value="Transcribed_RNA"/>
</dbReference>